<evidence type="ECO:0000256" key="3">
    <source>
        <dbReference type="ARBA" id="ARBA00022759"/>
    </source>
</evidence>
<gene>
    <name evidence="12" type="ORF">A4A49_12509</name>
</gene>
<reference evidence="12" key="1">
    <citation type="submission" date="2016-11" db="EMBL/GenBank/DDBJ databases">
        <title>The genome of Nicotiana attenuata.</title>
        <authorList>
            <person name="Xu S."/>
            <person name="Brockmoeller T."/>
            <person name="Gaquerel E."/>
            <person name="Navarro A."/>
            <person name="Kuhl H."/>
            <person name="Gase K."/>
            <person name="Ling Z."/>
            <person name="Zhou W."/>
            <person name="Kreitzer C."/>
            <person name="Stanke M."/>
            <person name="Tang H."/>
            <person name="Lyons E."/>
            <person name="Pandey P."/>
            <person name="Pandey S.P."/>
            <person name="Timmermann B."/>
            <person name="Baldwin I.T."/>
        </authorList>
    </citation>
    <scope>NUCLEOTIDE SEQUENCE [LARGE SCALE GENOMIC DNA]</scope>
    <source>
        <strain evidence="12">UT</strain>
    </source>
</reference>
<dbReference type="EC" id="3.1.-.-" evidence="9"/>
<dbReference type="InterPro" id="IPR050381">
    <property type="entry name" value="SLX1_endonuclease"/>
</dbReference>
<dbReference type="GO" id="GO:0017108">
    <property type="term" value="F:5'-flap endonuclease activity"/>
    <property type="evidence" value="ECO:0007669"/>
    <property type="project" value="InterPro"/>
</dbReference>
<organism evidence="12 13">
    <name type="scientific">Nicotiana attenuata</name>
    <name type="common">Coyote tobacco</name>
    <dbReference type="NCBI Taxonomy" id="49451"/>
    <lineage>
        <taxon>Eukaryota</taxon>
        <taxon>Viridiplantae</taxon>
        <taxon>Streptophyta</taxon>
        <taxon>Embryophyta</taxon>
        <taxon>Tracheophyta</taxon>
        <taxon>Spermatophyta</taxon>
        <taxon>Magnoliopsida</taxon>
        <taxon>eudicotyledons</taxon>
        <taxon>Gunneridae</taxon>
        <taxon>Pentapetalae</taxon>
        <taxon>asterids</taxon>
        <taxon>lamiids</taxon>
        <taxon>Solanales</taxon>
        <taxon>Solanaceae</taxon>
        <taxon>Nicotianoideae</taxon>
        <taxon>Nicotianeae</taxon>
        <taxon>Nicotiana</taxon>
    </lineage>
</organism>
<evidence type="ECO:0000313" key="12">
    <source>
        <dbReference type="EMBL" id="OIS99673.1"/>
    </source>
</evidence>
<evidence type="ECO:0000256" key="9">
    <source>
        <dbReference type="HAMAP-Rule" id="MF_03100"/>
    </source>
</evidence>
<evidence type="ECO:0000256" key="6">
    <source>
        <dbReference type="ARBA" id="ARBA00023172"/>
    </source>
</evidence>
<evidence type="ECO:0000256" key="8">
    <source>
        <dbReference type="ARBA" id="ARBA00023242"/>
    </source>
</evidence>
<comment type="caution">
    <text evidence="9">Lacks conserved residue(s) required for the propagation of feature annotation.</text>
</comment>
<dbReference type="PROSITE" id="PS50164">
    <property type="entry name" value="GIY_YIG"/>
    <property type="match status" value="1"/>
</dbReference>
<dbReference type="CDD" id="cd10455">
    <property type="entry name" value="GIY-YIG_SLX1"/>
    <property type="match status" value="1"/>
</dbReference>
<comment type="function">
    <text evidence="9">Catalytic subunit of a heterodimeric structure-specific endonuclease that resolves DNA secondary structures generated during DNA repair and recombination. Has endonuclease activity towards branched DNA substrates, introducing single-strand cuts in duplex DNA close to junctions with ss-DNA.</text>
</comment>
<dbReference type="Proteomes" id="UP000187609">
    <property type="component" value="Unassembled WGS sequence"/>
</dbReference>
<evidence type="ECO:0000256" key="5">
    <source>
        <dbReference type="ARBA" id="ARBA00022801"/>
    </source>
</evidence>
<dbReference type="InterPro" id="IPR000305">
    <property type="entry name" value="GIY-YIG_endonuc"/>
</dbReference>
<accession>A0A1J6I594</accession>
<keyword evidence="6 9" id="KW-0233">DNA recombination</keyword>
<dbReference type="SMR" id="A0A1J6I594"/>
<name>A0A1J6I594_NICAT</name>
<dbReference type="PANTHER" id="PTHR20208:SF10">
    <property type="entry name" value="STRUCTURE-SPECIFIC ENDONUCLEASE SUBUNIT SLX1"/>
    <property type="match status" value="1"/>
</dbReference>
<feature type="compositionally biased region" description="Basic and acidic residues" evidence="10">
    <location>
        <begin position="30"/>
        <end position="54"/>
    </location>
</feature>
<dbReference type="AlphaFoldDB" id="A0A1J6I594"/>
<evidence type="ECO:0000256" key="4">
    <source>
        <dbReference type="ARBA" id="ARBA00022763"/>
    </source>
</evidence>
<dbReference type="InterPro" id="IPR027520">
    <property type="entry name" value="Slx1"/>
</dbReference>
<dbReference type="GO" id="GO:0000724">
    <property type="term" value="P:double-strand break repair via homologous recombination"/>
    <property type="evidence" value="ECO:0007669"/>
    <property type="project" value="TreeGrafter"/>
</dbReference>
<evidence type="ECO:0000259" key="11">
    <source>
        <dbReference type="PROSITE" id="PS50164"/>
    </source>
</evidence>
<evidence type="ECO:0000256" key="1">
    <source>
        <dbReference type="ARBA" id="ARBA00010975"/>
    </source>
</evidence>
<dbReference type="STRING" id="49451.A0A1J6I594"/>
<dbReference type="GO" id="GO:0009793">
    <property type="term" value="P:embryo development ending in seed dormancy"/>
    <property type="evidence" value="ECO:0007669"/>
    <property type="project" value="InterPro"/>
</dbReference>
<evidence type="ECO:0000256" key="2">
    <source>
        <dbReference type="ARBA" id="ARBA00022722"/>
    </source>
</evidence>
<comment type="subunit">
    <text evidence="9">Forms a heterodimer with a member of the SLX4 family.</text>
</comment>
<feature type="domain" description="GIY-YIG" evidence="11">
    <location>
        <begin position="130"/>
        <end position="214"/>
    </location>
</feature>
<keyword evidence="13" id="KW-1185">Reference proteome</keyword>
<evidence type="ECO:0000256" key="7">
    <source>
        <dbReference type="ARBA" id="ARBA00023204"/>
    </source>
</evidence>
<keyword evidence="7 9" id="KW-0234">DNA repair</keyword>
<keyword evidence="4 9" id="KW-0227">DNA damage</keyword>
<keyword evidence="8 9" id="KW-0539">Nucleus</keyword>
<feature type="region of interest" description="Disordered" evidence="10">
    <location>
        <begin position="1"/>
        <end position="54"/>
    </location>
</feature>
<proteinExistence type="inferred from homology"/>
<comment type="subcellular location">
    <subcellularLocation>
        <location evidence="9">Nucleus</location>
    </subcellularLocation>
</comment>
<dbReference type="OMA" id="EYTTNDW"/>
<feature type="compositionally biased region" description="Low complexity" evidence="10">
    <location>
        <begin position="310"/>
        <end position="325"/>
    </location>
</feature>
<dbReference type="Pfam" id="PF01541">
    <property type="entry name" value="GIY-YIG"/>
    <property type="match status" value="1"/>
</dbReference>
<dbReference type="Gene3D" id="3.40.1440.10">
    <property type="entry name" value="GIY-YIG endonuclease"/>
    <property type="match status" value="1"/>
</dbReference>
<evidence type="ECO:0000313" key="13">
    <source>
        <dbReference type="Proteomes" id="UP000187609"/>
    </source>
</evidence>
<dbReference type="EMBL" id="MJEQ01037190">
    <property type="protein sequence ID" value="OIS99673.1"/>
    <property type="molecule type" value="Genomic_DNA"/>
</dbReference>
<dbReference type="PANTHER" id="PTHR20208">
    <property type="entry name" value="STRUCTURE-SPECIFIC ENDONUCLEASE SUBUNIT SLX1"/>
    <property type="match status" value="1"/>
</dbReference>
<keyword evidence="3 9" id="KW-0255">Endonuclease</keyword>
<keyword evidence="5 9" id="KW-0378">Hydrolase</keyword>
<dbReference type="SUPFAM" id="SSF82771">
    <property type="entry name" value="GIY-YIG endonuclease"/>
    <property type="match status" value="1"/>
</dbReference>
<dbReference type="FunFam" id="3.40.1440.10:FF:000005">
    <property type="entry name" value="Structure-specific endonuclease subunit SLX1 homolog"/>
    <property type="match status" value="1"/>
</dbReference>
<feature type="region of interest" description="Disordered" evidence="10">
    <location>
        <begin position="84"/>
        <end position="111"/>
    </location>
</feature>
<keyword evidence="2 9" id="KW-0540">Nuclease</keyword>
<dbReference type="InterPro" id="IPR035901">
    <property type="entry name" value="GIY-YIG_endonuc_sf"/>
</dbReference>
<protein>
    <recommendedName>
        <fullName evidence="9">Structure-specific endonuclease subunit SLX1 homolog</fullName>
        <ecNumber evidence="9">3.1.-.-</ecNumber>
    </recommendedName>
</protein>
<dbReference type="Pfam" id="PF03760">
    <property type="entry name" value="LEA_1"/>
    <property type="match status" value="1"/>
</dbReference>
<dbReference type="HAMAP" id="MF_03100">
    <property type="entry name" value="Endonuc_su_Slx1"/>
    <property type="match status" value="1"/>
</dbReference>
<comment type="cofactor">
    <cofactor evidence="9">
        <name>a divalent metal cation</name>
        <dbReference type="ChEBI" id="CHEBI:60240"/>
    </cofactor>
</comment>
<comment type="similarity">
    <text evidence="9">Belongs to the SLX1 family.</text>
</comment>
<sequence length="448" mass="50248">MHSVKEKVSNAVEKAAARTKEEVSNAAEKAAARTKEEKTIAEERRKAKEAEAKRSCKGERELMFFKKRNPNALLFAHIVTEEEKGEREMGKRKGREQKKVSGGGGGRGRCEGKEVKLGEQVEAGAGAESRFFACYLLTSMCPRFKGHTYIGFTVNPRRRIRQHNGEVRMGAFRTKKKRPWEMVLCIYGFPTNVSALQFEWAWQHPVESRAVRQAAASFKSLGGVANKIKLAYTMLTLPEWQSLNLTVNFFSTKYKMHSAGCPNIPEHMRVQVCALDELPCYTGIDKNEYTTNDWDNSEDYLGSSEKLTDEGSAGSTTSDSSASSAVENIDEHFDWREELYEHAEEYSTTHREDPEQTYIIIDSPVNAPSSIQSGCYGITDNSRDIFELDEEFGGKVCQQSMNAGLSSEVEVIDVFTPPCYKVSGDSKKRRLSTACPEIIDLTDSPIFV</sequence>
<dbReference type="GO" id="GO:0008821">
    <property type="term" value="F:crossover junction DNA endonuclease activity"/>
    <property type="evidence" value="ECO:0007669"/>
    <property type="project" value="TreeGrafter"/>
</dbReference>
<comment type="similarity">
    <text evidence="1">Belongs to the LEA type 1 family.</text>
</comment>
<feature type="region of interest" description="Disordered" evidence="10">
    <location>
        <begin position="292"/>
        <end position="326"/>
    </location>
</feature>
<dbReference type="InterPro" id="IPR005513">
    <property type="entry name" value="LEA_1"/>
</dbReference>
<comment type="caution">
    <text evidence="12">The sequence shown here is derived from an EMBL/GenBank/DDBJ whole genome shotgun (WGS) entry which is preliminary data.</text>
</comment>
<evidence type="ECO:0000256" key="10">
    <source>
        <dbReference type="SAM" id="MobiDB-lite"/>
    </source>
</evidence>
<dbReference type="Gramene" id="OIS99673">
    <property type="protein sequence ID" value="OIS99673"/>
    <property type="gene ID" value="A4A49_12509"/>
</dbReference>
<dbReference type="GO" id="GO:0033557">
    <property type="term" value="C:Slx1-Slx4 complex"/>
    <property type="evidence" value="ECO:0007669"/>
    <property type="project" value="UniProtKB-UniRule"/>
</dbReference>